<sequence length="198" mass="22823">MRDYTILYVILIFVVVLSIKLYTDSDHYNLKCIVSGVNGKKYCVRERKNVDAAADKLARATLSMEKLVKYAWKKYPNKQCIKRLKDGFNPKKIAETLPTSEYTAYSENKGEKLAFCLNNNKTSNGGLIDDNTLMFVAIHELAHIATKSIGHGDEFWTNFKFLLKISKEVGVYKPVDYRKKPKNYCGMKITDNPYYDYN</sequence>
<keyword evidence="1" id="KW-0472">Membrane</keyword>
<proteinExistence type="predicted"/>
<dbReference type="EMBL" id="MN739231">
    <property type="protein sequence ID" value="QHS94731.1"/>
    <property type="molecule type" value="Genomic_DNA"/>
</dbReference>
<accession>A0A6C0BSG7</accession>
<keyword evidence="1" id="KW-0812">Transmembrane</keyword>
<organism evidence="2">
    <name type="scientific">viral metagenome</name>
    <dbReference type="NCBI Taxonomy" id="1070528"/>
    <lineage>
        <taxon>unclassified sequences</taxon>
        <taxon>metagenomes</taxon>
        <taxon>organismal metagenomes</taxon>
    </lineage>
</organism>
<evidence type="ECO:0000256" key="1">
    <source>
        <dbReference type="SAM" id="Phobius"/>
    </source>
</evidence>
<dbReference type="AlphaFoldDB" id="A0A6C0BSG7"/>
<name>A0A6C0BSG7_9ZZZZ</name>
<feature type="transmembrane region" description="Helical" evidence="1">
    <location>
        <begin position="6"/>
        <end position="23"/>
    </location>
</feature>
<keyword evidence="1" id="KW-1133">Transmembrane helix</keyword>
<evidence type="ECO:0000313" key="2">
    <source>
        <dbReference type="EMBL" id="QHS94731.1"/>
    </source>
</evidence>
<reference evidence="2" key="1">
    <citation type="journal article" date="2020" name="Nature">
        <title>Giant virus diversity and host interactions through global metagenomics.</title>
        <authorList>
            <person name="Schulz F."/>
            <person name="Roux S."/>
            <person name="Paez-Espino D."/>
            <person name="Jungbluth S."/>
            <person name="Walsh D.A."/>
            <person name="Denef V.J."/>
            <person name="McMahon K.D."/>
            <person name="Konstantinidis K.T."/>
            <person name="Eloe-Fadrosh E.A."/>
            <person name="Kyrpides N.C."/>
            <person name="Woyke T."/>
        </authorList>
    </citation>
    <scope>NUCLEOTIDE SEQUENCE</scope>
    <source>
        <strain evidence="2">GVMAG-M-3300018416-45</strain>
    </source>
</reference>
<protein>
    <recommendedName>
        <fullName evidence="3">WLM domain-containing protein</fullName>
    </recommendedName>
</protein>
<evidence type="ECO:0008006" key="3">
    <source>
        <dbReference type="Google" id="ProtNLM"/>
    </source>
</evidence>